<dbReference type="Pfam" id="PF02018">
    <property type="entry name" value="CBM_4_9"/>
    <property type="match status" value="1"/>
</dbReference>
<evidence type="ECO:0000313" key="3">
    <source>
        <dbReference type="EMBL" id="MFC5834664.1"/>
    </source>
</evidence>
<dbReference type="SUPFAM" id="SSF49785">
    <property type="entry name" value="Galactose-binding domain-like"/>
    <property type="match status" value="1"/>
</dbReference>
<evidence type="ECO:0000256" key="1">
    <source>
        <dbReference type="ARBA" id="ARBA00022801"/>
    </source>
</evidence>
<keyword evidence="1" id="KW-0378">Hydrolase</keyword>
<dbReference type="Gene3D" id="2.60.120.260">
    <property type="entry name" value="Galactose-binding domain-like"/>
    <property type="match status" value="1"/>
</dbReference>
<accession>A0ABW1DA10</accession>
<reference evidence="4" key="1">
    <citation type="journal article" date="2019" name="Int. J. Syst. Evol. Microbiol.">
        <title>The Global Catalogue of Microorganisms (GCM) 10K type strain sequencing project: providing services to taxonomists for standard genome sequencing and annotation.</title>
        <authorList>
            <consortium name="The Broad Institute Genomics Platform"/>
            <consortium name="The Broad Institute Genome Sequencing Center for Infectious Disease"/>
            <person name="Wu L."/>
            <person name="Ma J."/>
        </authorList>
    </citation>
    <scope>NUCLEOTIDE SEQUENCE [LARGE SCALE GENOMIC DNA]</scope>
    <source>
        <strain evidence="4">CCUG 53903</strain>
    </source>
</reference>
<comment type="caution">
    <text evidence="3">The sequence shown here is derived from an EMBL/GenBank/DDBJ whole genome shotgun (WGS) entry which is preliminary data.</text>
</comment>
<name>A0ABW1DA10_9ACTN</name>
<proteinExistence type="predicted"/>
<evidence type="ECO:0000259" key="2">
    <source>
        <dbReference type="Pfam" id="PF02018"/>
    </source>
</evidence>
<organism evidence="3 4">
    <name type="scientific">Nonomuraea insulae</name>
    <dbReference type="NCBI Taxonomy" id="1616787"/>
    <lineage>
        <taxon>Bacteria</taxon>
        <taxon>Bacillati</taxon>
        <taxon>Actinomycetota</taxon>
        <taxon>Actinomycetes</taxon>
        <taxon>Streptosporangiales</taxon>
        <taxon>Streptosporangiaceae</taxon>
        <taxon>Nonomuraea</taxon>
    </lineage>
</organism>
<protein>
    <submittedName>
        <fullName evidence="3">Carbohydrate binding domain-containing protein</fullName>
    </submittedName>
</protein>
<dbReference type="EMBL" id="JBHSPA010000114">
    <property type="protein sequence ID" value="MFC5834664.1"/>
    <property type="molecule type" value="Genomic_DNA"/>
</dbReference>
<evidence type="ECO:0000313" key="4">
    <source>
        <dbReference type="Proteomes" id="UP001596058"/>
    </source>
</evidence>
<sequence length="1089" mass="115583">MPNTVVFRQPFRKRGQAWLPPSRAITLIGDVTGSGGVVLGGSALVAFAMVPSGGVEVAGSGNALFKHTGQVPADIVVEWDFDNDGDFSEDVEDITSYILSLETFTGRDWPSLLTGKAGPGKFRATLRNDDDRFSYFNTSSPLNSSPRSLKTGRKVRVRTATATNPDPALLVKDRFRRADGAMEADETGKLYSEPLATNKVQNSSFETNTTGWTTQTNSTITRVTSVAHSGSASLEIKRSATNPPFYLYGPKCTGVDTGATTGDTVIISAWVYVPAASFPKVTLVVFGAAGVTYTFADATDLAPDTWTQVSRVVTLTDTLDDIDIQFWTDDSHANGDVVAYVDNITATVTSWAVTSSRAVATEEDGTHLAVVDSGSADYYVQARVSVLGSSANRVGVVYRYVDSNDYSACVLNAASGVLELFDVISGVETPVASRNIEVYSGATIGVLVEGTSVTAYLEGVPFFVGLAGNTSAESVGIYAEWGTADDRPEIDDLFVWDGLPAQVAGILWTGDISELTASVSAGPKKLASISGEGRLSKLATQQITPPASLAGRKTGLLVGNVLSESMLLHPPGVIDEGDITTGVFAIDETNAMEVARRVEETEFGFLYETQEGHVAFAARSARVDATSVMAFTDAMDGKYGYHQLEPYDWRREVFNRVIAGVSPWTEGEEATLFTDPGPYALTSGQTRALQASYNGTVVRWTGHTRDVNGPGMPVVADFSSQATAGTPSSTFDVDLPSTVNAGDLLLIFAGWGAGTSAPGWSSLASGYALGKVAVGDEDGTTVSLTRGFSGEWAVQVFRITGWHGTLAEGVVAINGGNSGGLFRDPDPFLVNFPWGELPTLCIAGHVVSIRPGTDPGPLTQAGVPAGYANGQFTHDTSEPVPETYLGTARREITGAVSEDPGPFNIDPNPHSEAPFTVAIRGGGSGSITQVTDPTPSGSNPSFTIEYVPSLGGTTQSHQNIEVTGIPLVRGDQRLVQADDFNSQDEHNAIRTYTNPANLFATATDALAYANLVLETHADDRPIFSLSFYATKSKAYRAQAYTRRVGDKVTLTATNNAGMGVSQDFFIESIAHKFSHGNRLWEVTWELSPA</sequence>
<dbReference type="InterPro" id="IPR008979">
    <property type="entry name" value="Galactose-bd-like_sf"/>
</dbReference>
<feature type="domain" description="CBM-cenC" evidence="2">
    <location>
        <begin position="198"/>
        <end position="330"/>
    </location>
</feature>
<gene>
    <name evidence="3" type="ORF">ACFPZ3_63400</name>
</gene>
<dbReference type="Proteomes" id="UP001596058">
    <property type="component" value="Unassembled WGS sequence"/>
</dbReference>
<dbReference type="InterPro" id="IPR003305">
    <property type="entry name" value="CenC_carb-bd"/>
</dbReference>
<dbReference type="RefSeq" id="WP_379524078.1">
    <property type="nucleotide sequence ID" value="NZ_JBHSPA010000114.1"/>
</dbReference>
<keyword evidence="4" id="KW-1185">Reference proteome</keyword>